<dbReference type="STRING" id="521096.Tpau_1804"/>
<feature type="transmembrane region" description="Helical" evidence="1">
    <location>
        <begin position="34"/>
        <end position="51"/>
    </location>
</feature>
<feature type="transmembrane region" description="Helical" evidence="1">
    <location>
        <begin position="95"/>
        <end position="112"/>
    </location>
</feature>
<feature type="transmembrane region" description="Helical" evidence="1">
    <location>
        <begin position="58"/>
        <end position="75"/>
    </location>
</feature>
<protein>
    <submittedName>
        <fullName evidence="2">Uncharacterized protein</fullName>
    </submittedName>
</protein>
<evidence type="ECO:0000313" key="3">
    <source>
        <dbReference type="Proteomes" id="UP000001213"/>
    </source>
</evidence>
<keyword evidence="1" id="KW-0812">Transmembrane</keyword>
<dbReference type="EMBL" id="CP001966">
    <property type="protein sequence ID" value="ADG78422.1"/>
    <property type="molecule type" value="Genomic_DNA"/>
</dbReference>
<dbReference type="Proteomes" id="UP000001213">
    <property type="component" value="Chromosome"/>
</dbReference>
<evidence type="ECO:0000256" key="1">
    <source>
        <dbReference type="SAM" id="Phobius"/>
    </source>
</evidence>
<evidence type="ECO:0000313" key="2">
    <source>
        <dbReference type="EMBL" id="ADG78422.1"/>
    </source>
</evidence>
<dbReference type="AlphaFoldDB" id="D5UME2"/>
<keyword evidence="1" id="KW-1133">Transmembrane helix</keyword>
<dbReference type="KEGG" id="tpr:Tpau_1804"/>
<keyword evidence="3" id="KW-1185">Reference proteome</keyword>
<keyword evidence="1" id="KW-0472">Membrane</keyword>
<name>D5UME2_TSUPD</name>
<dbReference type="HOGENOM" id="CLU_2107953_0_0_11"/>
<sequence length="115" mass="12441">MSFFAPTMSAVVVFVFAVIVVPLCGLARVRMPDWITWAALITGILAGLLTASRELSVLAPLSVLAFSVIALIGWLKEEHWAGRYNASQLGRGALFHAYGIGAFFATLIGLLLRMF</sequence>
<proteinExistence type="predicted"/>
<reference evidence="3" key="1">
    <citation type="submission" date="2010-03" db="EMBL/GenBank/DDBJ databases">
        <title>The complete chromosome of Tsukamurella paurometabola DSM 20162.</title>
        <authorList>
            <consortium name="US DOE Joint Genome Institute (JGI-PGF)"/>
            <person name="Lucas S."/>
            <person name="Copeland A."/>
            <person name="Lapidus A."/>
            <person name="Glavina del Rio T."/>
            <person name="Dalin E."/>
            <person name="Tice H."/>
            <person name="Bruce D."/>
            <person name="Goodwin L."/>
            <person name="Pitluck S."/>
            <person name="Kyrpides N."/>
            <person name="Mavromatis K."/>
            <person name="Ivanova N."/>
            <person name="Mikhailova N."/>
            <person name="Munk A.C."/>
            <person name="Brettin T."/>
            <person name="Detter J.C."/>
            <person name="Tapia R."/>
            <person name="Han C."/>
            <person name="Larimer F."/>
            <person name="Land M."/>
            <person name="Hauser L."/>
            <person name="Markowitz V."/>
            <person name="Cheng J.-F."/>
            <person name="Hugenholtz P."/>
            <person name="Woyke T."/>
            <person name="Wu D."/>
            <person name="Jando M."/>
            <person name="Brambilla E."/>
            <person name="Klenk H.-P."/>
            <person name="Eisen J.A."/>
        </authorList>
    </citation>
    <scope>NUCLEOTIDE SEQUENCE [LARGE SCALE GENOMIC DNA]</scope>
    <source>
        <strain evidence="3">ATCC 8368 / DSM 20162 / CCUG 35730 / CIP 100753 / JCM 10117 / KCTC 9821 / NBRC 16120 / NCIMB 702349 / NCTC 13040</strain>
    </source>
</reference>
<feature type="transmembrane region" description="Helical" evidence="1">
    <location>
        <begin position="7"/>
        <end position="28"/>
    </location>
</feature>
<organism evidence="2 3">
    <name type="scientific">Tsukamurella paurometabola (strain ATCC 8368 / DSM 20162 / CCUG 35730 / CIP 100753 / JCM 10117 / KCTC 9821 / NBRC 16120 / NCIMB 702349 / NCTC 13040)</name>
    <name type="common">Corynebacterium paurometabolum</name>
    <dbReference type="NCBI Taxonomy" id="521096"/>
    <lineage>
        <taxon>Bacteria</taxon>
        <taxon>Bacillati</taxon>
        <taxon>Actinomycetota</taxon>
        <taxon>Actinomycetes</taxon>
        <taxon>Mycobacteriales</taxon>
        <taxon>Tsukamurellaceae</taxon>
        <taxon>Tsukamurella</taxon>
    </lineage>
</organism>
<accession>D5UME2</accession>
<reference evidence="2 3" key="2">
    <citation type="journal article" date="2011" name="Stand. Genomic Sci.">
        <title>Complete genome sequence of Tsukamurella paurometabola type strain (no. 33).</title>
        <authorList>
            <person name="Munk A.C."/>
            <person name="Lapidus A."/>
            <person name="Lucas S."/>
            <person name="Nolan M."/>
            <person name="Tice H."/>
            <person name="Cheng J.F."/>
            <person name="Del Rio T.G."/>
            <person name="Goodwin L."/>
            <person name="Pitluck S."/>
            <person name="Liolios K."/>
            <person name="Huntemann M."/>
            <person name="Ivanova N."/>
            <person name="Mavromatis K."/>
            <person name="Mikhailova N."/>
            <person name="Pati A."/>
            <person name="Chen A."/>
            <person name="Palaniappan K."/>
            <person name="Tapia R."/>
            <person name="Han C."/>
            <person name="Land M."/>
            <person name="Hauser L."/>
            <person name="Chang Y.J."/>
            <person name="Jeffries C.D."/>
            <person name="Brettin T."/>
            <person name="Yasawong M."/>
            <person name="Brambilla E.M."/>
            <person name="Rohde M."/>
            <person name="Sikorski J."/>
            <person name="Goker M."/>
            <person name="Detter J.C."/>
            <person name="Woyke T."/>
            <person name="Bristow J."/>
            <person name="Eisen J.A."/>
            <person name="Markowitz V."/>
            <person name="Hugenholtz P."/>
            <person name="Kyrpides N.C."/>
            <person name="Klenk H.P."/>
        </authorList>
    </citation>
    <scope>NUCLEOTIDE SEQUENCE [LARGE SCALE GENOMIC DNA]</scope>
    <source>
        <strain evidence="3">ATCC 8368 / DSM 20162 / CCUG 35730 / CIP 100753 / JCM 10117 / KCTC 9821 / NBRC 16120 / NCIMB 702349 / NCTC 13040</strain>
    </source>
</reference>
<dbReference type="RefSeq" id="WP_013126450.1">
    <property type="nucleotide sequence ID" value="NC_014158.1"/>
</dbReference>
<gene>
    <name evidence="2" type="ordered locus">Tpau_1804</name>
</gene>